<dbReference type="Pfam" id="PF16786">
    <property type="entry name" value="RecA_dep_nuc"/>
    <property type="match status" value="1"/>
</dbReference>
<dbReference type="Gene3D" id="3.30.40.190">
    <property type="match status" value="1"/>
</dbReference>
<sequence>MKISEKEHLNKLSDMGCIVCRNIGYGDSPAEIHHLRKGCGAGQRASNYRAIPLCPQHHRLGGYGVAIHAGQKEWEKNFGTEEQLLEQALKEIEEGIIW</sequence>
<protein>
    <recommendedName>
        <fullName evidence="3">DUF968 domain-containing protein</fullName>
    </recommendedName>
</protein>
<dbReference type="InterPro" id="IPR031875">
    <property type="entry name" value="RecA_dep_nuc"/>
</dbReference>
<dbReference type="HOGENOM" id="CLU_182128_0_0_6"/>
<dbReference type="RefSeq" id="WP_013578238.1">
    <property type="nucleotide sequence ID" value="NC_015062.1"/>
</dbReference>
<geneLocation type="plasmid" evidence="1 2">
    <name>pRAHAQ01</name>
</geneLocation>
<dbReference type="eggNOG" id="ENOG5032S5M">
    <property type="taxonomic scope" value="Bacteria"/>
</dbReference>
<dbReference type="OrthoDB" id="8966986at2"/>
<keyword evidence="1" id="KW-0614">Plasmid</keyword>
<name>A0A0H3FH23_RAHSY</name>
<proteinExistence type="predicted"/>
<gene>
    <name evidence="1" type="ordered locus">Rahaq_4982</name>
</gene>
<evidence type="ECO:0000313" key="1">
    <source>
        <dbReference type="EMBL" id="ADW76557.1"/>
    </source>
</evidence>
<evidence type="ECO:0008006" key="3">
    <source>
        <dbReference type="Google" id="ProtNLM"/>
    </source>
</evidence>
<dbReference type="AlphaFoldDB" id="A0A0H3FH23"/>
<reference evidence="2" key="1">
    <citation type="submission" date="2011-01" db="EMBL/GenBank/DDBJ databases">
        <title>Complete sequence of plasmid1 of Rahnella sp. Y9602.</title>
        <authorList>
            <consortium name="US DOE Joint Genome Institute"/>
            <person name="Lucas S."/>
            <person name="Copeland A."/>
            <person name="Lapidus A."/>
            <person name="Cheng J.-F."/>
            <person name="Goodwin L."/>
            <person name="Pitluck S."/>
            <person name="Lu M."/>
            <person name="Detter J.C."/>
            <person name="Han C."/>
            <person name="Tapia R."/>
            <person name="Land M."/>
            <person name="Hauser L."/>
            <person name="Kyrpides N."/>
            <person name="Ivanova N."/>
            <person name="Ovchinnikova G."/>
            <person name="Pagani I."/>
            <person name="Sobecky P.A."/>
            <person name="Martinez R.J."/>
            <person name="Woyke T."/>
        </authorList>
    </citation>
    <scope>NUCLEOTIDE SEQUENCE [LARGE SCALE GENOMIC DNA]</scope>
    <source>
        <strain evidence="2">Y9602</strain>
        <plasmid evidence="2">pRAHAQ01</plasmid>
    </source>
</reference>
<accession>A0A0H3FH23</accession>
<reference evidence="1 2" key="2">
    <citation type="journal article" date="2012" name="J. Bacteriol.">
        <title>Complete Genome Sequence of Rahnella sp. Strain Y9602, a Gammaproteobacterium Isolate from Metal- and Radionuclide-Contaminated Soil.</title>
        <authorList>
            <person name="Martinez R.J."/>
            <person name="Bruce D."/>
            <person name="Detter C."/>
            <person name="Goodwin L.A."/>
            <person name="Han J."/>
            <person name="Han C.S."/>
            <person name="Held B."/>
            <person name="Land M.L."/>
            <person name="Mikhailova N."/>
            <person name="Nolan M."/>
            <person name="Pennacchio L."/>
            <person name="Pitluck S."/>
            <person name="Tapia R."/>
            <person name="Woyke T."/>
            <person name="Sobecky P.A."/>
        </authorList>
    </citation>
    <scope>NUCLEOTIDE SEQUENCE [LARGE SCALE GENOMIC DNA]</scope>
    <source>
        <strain evidence="1 2">Y9602</strain>
        <plasmid evidence="1 2">pRAHAQ01</plasmid>
    </source>
</reference>
<organism evidence="1 2">
    <name type="scientific">Rahnella sp. (strain Y9602)</name>
    <dbReference type="NCBI Taxonomy" id="2703885"/>
    <lineage>
        <taxon>Bacteria</taxon>
        <taxon>Pseudomonadati</taxon>
        <taxon>Pseudomonadota</taxon>
        <taxon>Gammaproteobacteria</taxon>
        <taxon>Enterobacterales</taxon>
        <taxon>Yersiniaceae</taxon>
        <taxon>Rahnella</taxon>
    </lineage>
</organism>
<dbReference type="EMBL" id="CP002506">
    <property type="protein sequence ID" value="ADW76557.1"/>
    <property type="molecule type" value="Genomic_DNA"/>
</dbReference>
<dbReference type="KEGG" id="rah:Rahaq_4982"/>
<evidence type="ECO:0000313" key="2">
    <source>
        <dbReference type="Proteomes" id="UP000007257"/>
    </source>
</evidence>
<dbReference type="Proteomes" id="UP000007257">
    <property type="component" value="Plasmid pRAHAQ01"/>
</dbReference>